<keyword evidence="9" id="KW-0833">Ubl conjugation pathway</keyword>
<keyword evidence="10" id="KW-0862">Zinc</keyword>
<gene>
    <name evidence="15" type="ORF">C1H46_027278</name>
</gene>
<evidence type="ECO:0000256" key="8">
    <source>
        <dbReference type="ARBA" id="ARBA00022771"/>
    </source>
</evidence>
<evidence type="ECO:0000256" key="9">
    <source>
        <dbReference type="ARBA" id="ARBA00022786"/>
    </source>
</evidence>
<evidence type="ECO:0000259" key="14">
    <source>
        <dbReference type="Pfam" id="PF14369"/>
    </source>
</evidence>
<accession>A0A540LKY7</accession>
<evidence type="ECO:0000256" key="12">
    <source>
        <dbReference type="ARBA" id="ARBA00023136"/>
    </source>
</evidence>
<evidence type="ECO:0000256" key="7">
    <source>
        <dbReference type="ARBA" id="ARBA00022723"/>
    </source>
</evidence>
<dbReference type="PANTHER" id="PTHR47830:SF1">
    <property type="entry name" value="OS11G0534100 PROTEIN"/>
    <property type="match status" value="1"/>
</dbReference>
<comment type="subcellular location">
    <subcellularLocation>
        <location evidence="2">Membrane</location>
        <topology evidence="2">Multi-pass membrane protein</topology>
    </subcellularLocation>
</comment>
<organism evidence="15 16">
    <name type="scientific">Malus baccata</name>
    <name type="common">Siberian crab apple</name>
    <name type="synonym">Pyrus baccata</name>
    <dbReference type="NCBI Taxonomy" id="106549"/>
    <lineage>
        <taxon>Eukaryota</taxon>
        <taxon>Viridiplantae</taxon>
        <taxon>Streptophyta</taxon>
        <taxon>Embryophyta</taxon>
        <taxon>Tracheophyta</taxon>
        <taxon>Spermatophyta</taxon>
        <taxon>Magnoliopsida</taxon>
        <taxon>eudicotyledons</taxon>
        <taxon>Gunneridae</taxon>
        <taxon>Pentapetalae</taxon>
        <taxon>rosids</taxon>
        <taxon>fabids</taxon>
        <taxon>Rosales</taxon>
        <taxon>Rosaceae</taxon>
        <taxon>Amygdaloideae</taxon>
        <taxon>Maleae</taxon>
        <taxon>Malus</taxon>
    </lineage>
</organism>
<evidence type="ECO:0000256" key="6">
    <source>
        <dbReference type="ARBA" id="ARBA00022692"/>
    </source>
</evidence>
<evidence type="ECO:0000256" key="1">
    <source>
        <dbReference type="ARBA" id="ARBA00000900"/>
    </source>
</evidence>
<dbReference type="AlphaFoldDB" id="A0A540LKY7"/>
<evidence type="ECO:0000256" key="13">
    <source>
        <dbReference type="SAM" id="Phobius"/>
    </source>
</evidence>
<protein>
    <recommendedName>
        <fullName evidence="4">RING-type E3 ubiquitin transferase</fullName>
        <ecNumber evidence="4">2.3.2.27</ecNumber>
    </recommendedName>
</protein>
<dbReference type="InterPro" id="IPR006904">
    <property type="entry name" value="DUF716"/>
</dbReference>
<keyword evidence="16" id="KW-1185">Reference proteome</keyword>
<comment type="similarity">
    <text evidence="3">Belongs to the TMEM45 family.</text>
</comment>
<keyword evidence="5" id="KW-0808">Transferase</keyword>
<evidence type="ECO:0000256" key="4">
    <source>
        <dbReference type="ARBA" id="ARBA00012483"/>
    </source>
</evidence>
<evidence type="ECO:0000256" key="2">
    <source>
        <dbReference type="ARBA" id="ARBA00004141"/>
    </source>
</evidence>
<keyword evidence="11 13" id="KW-1133">Transmembrane helix</keyword>
<evidence type="ECO:0000256" key="3">
    <source>
        <dbReference type="ARBA" id="ARBA00006948"/>
    </source>
</evidence>
<keyword evidence="7" id="KW-0479">Metal-binding</keyword>
<evidence type="ECO:0000256" key="5">
    <source>
        <dbReference type="ARBA" id="ARBA00022679"/>
    </source>
</evidence>
<dbReference type="PANTHER" id="PTHR47830">
    <property type="entry name" value="OS11G0534100 PROTEIN"/>
    <property type="match status" value="1"/>
</dbReference>
<keyword evidence="8" id="KW-0863">Zinc-finger</keyword>
<feature type="transmembrane region" description="Helical" evidence="13">
    <location>
        <begin position="118"/>
        <end position="138"/>
    </location>
</feature>
<dbReference type="GO" id="GO:0016020">
    <property type="term" value="C:membrane"/>
    <property type="evidence" value="ECO:0007669"/>
    <property type="project" value="UniProtKB-SubCell"/>
</dbReference>
<dbReference type="GO" id="GO:0061630">
    <property type="term" value="F:ubiquitin protein ligase activity"/>
    <property type="evidence" value="ECO:0007669"/>
    <property type="project" value="UniProtKB-EC"/>
</dbReference>
<proteinExistence type="inferred from homology"/>
<evidence type="ECO:0000313" key="15">
    <source>
        <dbReference type="EMBL" id="TQD87138.1"/>
    </source>
</evidence>
<evidence type="ECO:0000313" key="16">
    <source>
        <dbReference type="Proteomes" id="UP000315295"/>
    </source>
</evidence>
<evidence type="ECO:0000256" key="11">
    <source>
        <dbReference type="ARBA" id="ARBA00022989"/>
    </source>
</evidence>
<feature type="domain" description="E3 ubiquitin-protein ligase RNF126-like zinc-ribbon" evidence="14">
    <location>
        <begin position="25"/>
        <end position="58"/>
    </location>
</feature>
<dbReference type="Pfam" id="PF04819">
    <property type="entry name" value="DUF716"/>
    <property type="match status" value="1"/>
</dbReference>
<dbReference type="InterPro" id="IPR039525">
    <property type="entry name" value="RNF126-like_zinc-ribbon"/>
</dbReference>
<dbReference type="EC" id="2.3.2.27" evidence="4"/>
<evidence type="ECO:0000256" key="10">
    <source>
        <dbReference type="ARBA" id="ARBA00022833"/>
    </source>
</evidence>
<dbReference type="Pfam" id="PF14369">
    <property type="entry name" value="Zn_ribbon_19"/>
    <property type="match status" value="1"/>
</dbReference>
<sequence>MAETPYQTLPPPRSASEVEMETMKYWCYRCNKRVSIETMANLPDIVCHECKNGFVELILAASYLQSNRPSWSSDQVDNPTLGSPFLQHRLLDVVNAVEGYTKCDLDESRFRAVAILDLMFLVHVMFVLLIVMVTYAVVAKFVGIHRLGSYEALPNTAPSSDHNHIQMKALSDTQA</sequence>
<name>A0A540LKY7_MALBA</name>
<reference evidence="15 16" key="1">
    <citation type="journal article" date="2019" name="G3 (Bethesda)">
        <title>Sequencing of a Wild Apple (Malus baccata) Genome Unravels the Differences Between Cultivated and Wild Apple Species Regarding Disease Resistance and Cold Tolerance.</title>
        <authorList>
            <person name="Chen X."/>
        </authorList>
    </citation>
    <scope>NUCLEOTIDE SEQUENCE [LARGE SCALE GENOMIC DNA]</scope>
    <source>
        <strain evidence="16">cv. Shandingzi</strain>
        <tissue evidence="15">Leaves</tissue>
    </source>
</reference>
<dbReference type="STRING" id="106549.A0A540LKY7"/>
<dbReference type="EMBL" id="VIEB01000546">
    <property type="protein sequence ID" value="TQD87138.1"/>
    <property type="molecule type" value="Genomic_DNA"/>
</dbReference>
<keyword evidence="12 13" id="KW-0472">Membrane</keyword>
<comment type="caution">
    <text evidence="15">The sequence shown here is derived from an EMBL/GenBank/DDBJ whole genome shotgun (WGS) entry which is preliminary data.</text>
</comment>
<comment type="catalytic activity">
    <reaction evidence="1">
        <text>S-ubiquitinyl-[E2 ubiquitin-conjugating enzyme]-L-cysteine + [acceptor protein]-L-lysine = [E2 ubiquitin-conjugating enzyme]-L-cysteine + N(6)-ubiquitinyl-[acceptor protein]-L-lysine.</text>
        <dbReference type="EC" id="2.3.2.27"/>
    </reaction>
</comment>
<keyword evidence="6 13" id="KW-0812">Transmembrane</keyword>
<dbReference type="GO" id="GO:0008270">
    <property type="term" value="F:zinc ion binding"/>
    <property type="evidence" value="ECO:0007669"/>
    <property type="project" value="UniProtKB-KW"/>
</dbReference>
<dbReference type="Proteomes" id="UP000315295">
    <property type="component" value="Unassembled WGS sequence"/>
</dbReference>